<reference evidence="1 2" key="1">
    <citation type="submission" date="2021-08" db="EMBL/GenBank/DDBJ databases">
        <authorList>
            <person name="Tuo L."/>
        </authorList>
    </citation>
    <scope>NUCLEOTIDE SEQUENCE [LARGE SCALE GENOMIC DNA]</scope>
    <source>
        <strain evidence="1 2">JCM 31229</strain>
    </source>
</reference>
<dbReference type="RefSeq" id="WP_222990540.1">
    <property type="nucleotide sequence ID" value="NZ_JAINVV010000006.1"/>
</dbReference>
<name>A0ABS7PQ35_9SPHN</name>
<comment type="caution">
    <text evidence="1">The sequence shown here is derived from an EMBL/GenBank/DDBJ whole genome shotgun (WGS) entry which is preliminary data.</text>
</comment>
<dbReference type="SUPFAM" id="SSF50630">
    <property type="entry name" value="Acid proteases"/>
    <property type="match status" value="1"/>
</dbReference>
<keyword evidence="1" id="KW-0645">Protease</keyword>
<protein>
    <submittedName>
        <fullName evidence="1">Aspartyl protease family protein</fullName>
    </submittedName>
</protein>
<organism evidence="1 2">
    <name type="scientific">Sphingomonas colocasiae</name>
    <dbReference type="NCBI Taxonomy" id="1848973"/>
    <lineage>
        <taxon>Bacteria</taxon>
        <taxon>Pseudomonadati</taxon>
        <taxon>Pseudomonadota</taxon>
        <taxon>Alphaproteobacteria</taxon>
        <taxon>Sphingomonadales</taxon>
        <taxon>Sphingomonadaceae</taxon>
        <taxon>Sphingomonas</taxon>
    </lineage>
</organism>
<dbReference type="Pfam" id="PF13650">
    <property type="entry name" value="Asp_protease_2"/>
    <property type="match status" value="1"/>
</dbReference>
<dbReference type="Gene3D" id="2.40.70.10">
    <property type="entry name" value="Acid Proteases"/>
    <property type="match status" value="1"/>
</dbReference>
<dbReference type="InterPro" id="IPR021109">
    <property type="entry name" value="Peptidase_aspartic_dom_sf"/>
</dbReference>
<dbReference type="GO" id="GO:0008233">
    <property type="term" value="F:peptidase activity"/>
    <property type="evidence" value="ECO:0007669"/>
    <property type="project" value="UniProtKB-KW"/>
</dbReference>
<proteinExistence type="predicted"/>
<accession>A0ABS7PQ35</accession>
<gene>
    <name evidence="1" type="ORF">K7G82_14100</name>
</gene>
<dbReference type="GO" id="GO:0006508">
    <property type="term" value="P:proteolysis"/>
    <property type="evidence" value="ECO:0007669"/>
    <property type="project" value="UniProtKB-KW"/>
</dbReference>
<evidence type="ECO:0000313" key="1">
    <source>
        <dbReference type="EMBL" id="MBY8823432.1"/>
    </source>
</evidence>
<evidence type="ECO:0000313" key="2">
    <source>
        <dbReference type="Proteomes" id="UP000706039"/>
    </source>
</evidence>
<keyword evidence="2" id="KW-1185">Reference proteome</keyword>
<keyword evidence="1" id="KW-0378">Hydrolase</keyword>
<dbReference type="EMBL" id="JAINVV010000006">
    <property type="protein sequence ID" value="MBY8823432.1"/>
    <property type="molecule type" value="Genomic_DNA"/>
</dbReference>
<dbReference type="Proteomes" id="UP000706039">
    <property type="component" value="Unassembled WGS sequence"/>
</dbReference>
<sequence length="291" mass="30494">MLSMPAPGIAAPPPVARSPVTIALGDYLGVLKTAEIRIGDERATMILDTGGGITVITPEFARRIGCKPWGQLSGSRMSGERLTMQRCARQPVAIAGQELGPLEMGVFDLARILPADAPRVDGVLSLDAFASVPLTLELEAARLTIETPDSVRLRTSAAAEIPMRLHRQAGGASLTVMAAVPAAPGDLWMQIDSGSDAPLQLPPSSASALGVEPGAGEQVITLFAGTAAGRDIAVAAKARVRDMIIDGNIGIAVLRNWVMTFDFAGERLWIRRATTVDRAQPAPGPLSKPAR</sequence>